<accession>A0ABP3EPH8</accession>
<evidence type="ECO:0000313" key="2">
    <source>
        <dbReference type="EMBL" id="GAA0272790.1"/>
    </source>
</evidence>
<dbReference type="Proteomes" id="UP001501867">
    <property type="component" value="Unassembled WGS sequence"/>
</dbReference>
<dbReference type="InterPro" id="IPR003607">
    <property type="entry name" value="HD/PDEase_dom"/>
</dbReference>
<dbReference type="PANTHER" id="PTHR46246">
    <property type="entry name" value="GUANOSINE-3',5'-BIS(DIPHOSPHATE) 3'-PYROPHOSPHOHYDROLASE MESH1"/>
    <property type="match status" value="1"/>
</dbReference>
<dbReference type="InterPro" id="IPR052194">
    <property type="entry name" value="MESH1"/>
</dbReference>
<dbReference type="SUPFAM" id="SSF109604">
    <property type="entry name" value="HD-domain/PDEase-like"/>
    <property type="match status" value="1"/>
</dbReference>
<evidence type="ECO:0000313" key="3">
    <source>
        <dbReference type="Proteomes" id="UP001501867"/>
    </source>
</evidence>
<protein>
    <recommendedName>
        <fullName evidence="1">HD/PDEase domain-containing protein</fullName>
    </recommendedName>
</protein>
<comment type="caution">
    <text evidence="2">The sequence shown here is derived from an EMBL/GenBank/DDBJ whole genome shotgun (WGS) entry which is preliminary data.</text>
</comment>
<organism evidence="2 3">
    <name type="scientific">Streptomyces polychromogenes</name>
    <dbReference type="NCBI Taxonomy" id="67342"/>
    <lineage>
        <taxon>Bacteria</taxon>
        <taxon>Bacillati</taxon>
        <taxon>Actinomycetota</taxon>
        <taxon>Actinomycetes</taxon>
        <taxon>Kitasatosporales</taxon>
        <taxon>Streptomycetaceae</taxon>
        <taxon>Streptomyces</taxon>
    </lineage>
</organism>
<dbReference type="Pfam" id="PF13328">
    <property type="entry name" value="HD_4"/>
    <property type="match status" value="1"/>
</dbReference>
<reference evidence="3" key="1">
    <citation type="journal article" date="2019" name="Int. J. Syst. Evol. Microbiol.">
        <title>The Global Catalogue of Microorganisms (GCM) 10K type strain sequencing project: providing services to taxonomists for standard genome sequencing and annotation.</title>
        <authorList>
            <consortium name="The Broad Institute Genomics Platform"/>
            <consortium name="The Broad Institute Genome Sequencing Center for Infectious Disease"/>
            <person name="Wu L."/>
            <person name="Ma J."/>
        </authorList>
    </citation>
    <scope>NUCLEOTIDE SEQUENCE [LARGE SCALE GENOMIC DNA]</scope>
    <source>
        <strain evidence="3">JCM 4505</strain>
    </source>
</reference>
<sequence length="208" mass="23380">MSHRVFGAWHDWETARARLAVLAPEVSAGRLGEAVAFAEAAHGDQRRPAGEPYLEHLLEVVEILVAGAGVHDEDLLVAAVLHDVVEDTDRTAGEVGERFGARVEELVAWVTKPRAGADEDPAEVRERYLLRLRSAPPEVLRLKLADRFSNVQRLDTHPRPEKRRSYYRETCRHLVPLAAGVPWFEEAFARWREAHRHLEDTTPPAPTG</sequence>
<dbReference type="RefSeq" id="WP_344152397.1">
    <property type="nucleotide sequence ID" value="NZ_BAAABV010000006.1"/>
</dbReference>
<dbReference type="Gene3D" id="1.10.3210.10">
    <property type="entry name" value="Hypothetical protein af1432"/>
    <property type="match status" value="1"/>
</dbReference>
<proteinExistence type="predicted"/>
<dbReference type="EMBL" id="BAAABV010000006">
    <property type="protein sequence ID" value="GAA0272790.1"/>
    <property type="molecule type" value="Genomic_DNA"/>
</dbReference>
<evidence type="ECO:0000259" key="1">
    <source>
        <dbReference type="SMART" id="SM00471"/>
    </source>
</evidence>
<gene>
    <name evidence="2" type="ORF">GCM10010302_07990</name>
</gene>
<dbReference type="SMART" id="SM00471">
    <property type="entry name" value="HDc"/>
    <property type="match status" value="1"/>
</dbReference>
<name>A0ABP3EPH8_9ACTN</name>
<keyword evidence="3" id="KW-1185">Reference proteome</keyword>
<dbReference type="PANTHER" id="PTHR46246:SF1">
    <property type="entry name" value="GUANOSINE-3',5'-BIS(DIPHOSPHATE) 3'-PYROPHOSPHOHYDROLASE MESH1"/>
    <property type="match status" value="1"/>
</dbReference>
<feature type="domain" description="HD/PDEase" evidence="1">
    <location>
        <begin position="49"/>
        <end position="160"/>
    </location>
</feature>